<dbReference type="AlphaFoldDB" id="A0A1Y5TYN5"/>
<keyword evidence="5" id="KW-1185">Reference proteome</keyword>
<evidence type="ECO:0000313" key="4">
    <source>
        <dbReference type="EMBL" id="SLN76655.1"/>
    </source>
</evidence>
<feature type="coiled-coil region" evidence="2">
    <location>
        <begin position="293"/>
        <end position="320"/>
    </location>
</feature>
<sequence length="421" mass="44299">MCPSGTELAPQPSAPPEGAGPLLPGAGGASRPLREQVFEHVRATGHANRTDITRALRISPGSATALTAGLIADGFLREVEGLPRDAGRGRPPVALEVVPDAAHVAGIRIGDDRLSAVLTDISGRTLAELHRPLAPRRRPLAQLIDDLDALLTDLLHKEGMALGALSEVGLGLSGIVDNTSGTVAWSPGLEGRDLPLRDALASRLGLSVQVDNDANVLTLAELWFGAGRENSDFAVVTIEEGVGMGLVLGSRLFRGSQGMGLELGHTKVHLDGALCRCGRRGCLEAYIAHYALAREAATALDRHARNLQSAEAMLESLYAQAKSGNNAAASIFRRAGRYLALGLSNIVQLFDPALIILSGDRMRYDYLYAEDVLAEMAAMSLSEGRAPPRVEIHGWDDTVWARGAAALALSAATPRILGAPA</sequence>
<gene>
    <name evidence="4" type="primary">nagC</name>
    <name evidence="4" type="ORF">ROA7023_04223</name>
</gene>
<organism evidence="4 5">
    <name type="scientific">Roseisalinus antarcticus</name>
    <dbReference type="NCBI Taxonomy" id="254357"/>
    <lineage>
        <taxon>Bacteria</taxon>
        <taxon>Pseudomonadati</taxon>
        <taxon>Pseudomonadota</taxon>
        <taxon>Alphaproteobacteria</taxon>
        <taxon>Rhodobacterales</taxon>
        <taxon>Roseobacteraceae</taxon>
        <taxon>Roseisalinus</taxon>
    </lineage>
</organism>
<dbReference type="SUPFAM" id="SSF46785">
    <property type="entry name" value="Winged helix' DNA-binding domain"/>
    <property type="match status" value="1"/>
</dbReference>
<dbReference type="EMBL" id="FWFZ01000044">
    <property type="protein sequence ID" value="SLN76655.1"/>
    <property type="molecule type" value="Genomic_DNA"/>
</dbReference>
<feature type="region of interest" description="Disordered" evidence="3">
    <location>
        <begin position="1"/>
        <end position="30"/>
    </location>
</feature>
<comment type="similarity">
    <text evidence="1">Belongs to the ROK (NagC/XylR) family.</text>
</comment>
<evidence type="ECO:0000256" key="3">
    <source>
        <dbReference type="SAM" id="MobiDB-lite"/>
    </source>
</evidence>
<dbReference type="RefSeq" id="WP_085880928.1">
    <property type="nucleotide sequence ID" value="NZ_FWFZ01000044.1"/>
</dbReference>
<accession>A0A1Y5TYN5</accession>
<protein>
    <submittedName>
        <fullName evidence="4">N-acetylglucosamine repressor</fullName>
    </submittedName>
</protein>
<dbReference type="InterPro" id="IPR000600">
    <property type="entry name" value="ROK"/>
</dbReference>
<evidence type="ECO:0000256" key="1">
    <source>
        <dbReference type="ARBA" id="ARBA00006479"/>
    </source>
</evidence>
<proteinExistence type="inferred from homology"/>
<name>A0A1Y5TYN5_9RHOB</name>
<dbReference type="PANTHER" id="PTHR18964:SF149">
    <property type="entry name" value="BIFUNCTIONAL UDP-N-ACETYLGLUCOSAMINE 2-EPIMERASE_N-ACETYLMANNOSAMINE KINASE"/>
    <property type="match status" value="1"/>
</dbReference>
<dbReference type="InterPro" id="IPR036390">
    <property type="entry name" value="WH_DNA-bd_sf"/>
</dbReference>
<evidence type="ECO:0000256" key="2">
    <source>
        <dbReference type="SAM" id="Coils"/>
    </source>
</evidence>
<dbReference type="Proteomes" id="UP000193900">
    <property type="component" value="Unassembled WGS sequence"/>
</dbReference>
<dbReference type="Gene3D" id="3.30.420.40">
    <property type="match status" value="2"/>
</dbReference>
<dbReference type="InterPro" id="IPR043129">
    <property type="entry name" value="ATPase_NBD"/>
</dbReference>
<dbReference type="PANTHER" id="PTHR18964">
    <property type="entry name" value="ROK (REPRESSOR, ORF, KINASE) FAMILY"/>
    <property type="match status" value="1"/>
</dbReference>
<dbReference type="Pfam" id="PF00480">
    <property type="entry name" value="ROK"/>
    <property type="match status" value="1"/>
</dbReference>
<reference evidence="4 5" key="1">
    <citation type="submission" date="2017-03" db="EMBL/GenBank/DDBJ databases">
        <authorList>
            <person name="Afonso C.L."/>
            <person name="Miller P.J."/>
            <person name="Scott M.A."/>
            <person name="Spackman E."/>
            <person name="Goraichik I."/>
            <person name="Dimitrov K.M."/>
            <person name="Suarez D.L."/>
            <person name="Swayne D.E."/>
        </authorList>
    </citation>
    <scope>NUCLEOTIDE SEQUENCE [LARGE SCALE GENOMIC DNA]</scope>
    <source>
        <strain evidence="4 5">CECT 7023</strain>
    </source>
</reference>
<dbReference type="InterPro" id="IPR036388">
    <property type="entry name" value="WH-like_DNA-bd_sf"/>
</dbReference>
<keyword evidence="2" id="KW-0175">Coiled coil</keyword>
<dbReference type="Gene3D" id="1.10.10.10">
    <property type="entry name" value="Winged helix-like DNA-binding domain superfamily/Winged helix DNA-binding domain"/>
    <property type="match status" value="1"/>
</dbReference>
<dbReference type="SUPFAM" id="SSF53067">
    <property type="entry name" value="Actin-like ATPase domain"/>
    <property type="match status" value="1"/>
</dbReference>
<dbReference type="OrthoDB" id="9810372at2"/>
<evidence type="ECO:0000313" key="5">
    <source>
        <dbReference type="Proteomes" id="UP000193900"/>
    </source>
</evidence>